<dbReference type="AlphaFoldDB" id="A0A1I0CHV5"/>
<keyword evidence="1" id="KW-1133">Transmembrane helix</keyword>
<dbReference type="Proteomes" id="UP000243819">
    <property type="component" value="Unassembled WGS sequence"/>
</dbReference>
<name>A0A1I0CHV5_9FIRM</name>
<evidence type="ECO:0000313" key="2">
    <source>
        <dbReference type="EMBL" id="SET19206.1"/>
    </source>
</evidence>
<feature type="transmembrane region" description="Helical" evidence="1">
    <location>
        <begin position="260"/>
        <end position="278"/>
    </location>
</feature>
<organism evidence="2 3">
    <name type="scientific">Anaerobranca gottschalkii DSM 13577</name>
    <dbReference type="NCBI Taxonomy" id="1120990"/>
    <lineage>
        <taxon>Bacteria</taxon>
        <taxon>Bacillati</taxon>
        <taxon>Bacillota</taxon>
        <taxon>Clostridia</taxon>
        <taxon>Eubacteriales</taxon>
        <taxon>Proteinivoracaceae</taxon>
        <taxon>Anaerobranca</taxon>
    </lineage>
</organism>
<feature type="transmembrane region" description="Helical" evidence="1">
    <location>
        <begin position="67"/>
        <end position="84"/>
    </location>
</feature>
<reference evidence="3" key="1">
    <citation type="submission" date="2016-10" db="EMBL/GenBank/DDBJ databases">
        <authorList>
            <person name="Varghese N."/>
            <person name="Submissions S."/>
        </authorList>
    </citation>
    <scope>NUCLEOTIDE SEQUENCE [LARGE SCALE GENOMIC DNA]</scope>
    <source>
        <strain evidence="3">DSM 13577</strain>
    </source>
</reference>
<proteinExistence type="predicted"/>
<feature type="transmembrane region" description="Helical" evidence="1">
    <location>
        <begin position="37"/>
        <end position="61"/>
    </location>
</feature>
<evidence type="ECO:0000256" key="1">
    <source>
        <dbReference type="SAM" id="Phobius"/>
    </source>
</evidence>
<dbReference type="STRING" id="1120990.SAMN03080614_10759"/>
<keyword evidence="1" id="KW-0812">Transmembrane</keyword>
<accession>A0A1I0CHV5</accession>
<sequence>MRKMAIIKYMFLNEFRKEYLNLSQSVSEFLGHKINYFFVYIISILISLFNAFLVCLVFTALSEYINYRYFFWGVLFYSFLLAFFQGNNFSRKILKPDINDVFLYSNLSDRVIHFVYLGKGLINFFIESLQVLFIAIYLMLYFRTSLILAIINILMLIIINIFLFISGVYIKKEIEDNILSNCIIEIKYVLRSFFLIIFVYGISIISVDMIIRIKNISNYSLETIKIIFIDSINHNFSSLLLFITKIESYLNNMFVNENKGLFLIAIISFVIFVWNYYLKQPFTYRNNHKNYPLSFKEKFFSKYIELLTIKIEKFSYLKKDFLLTEEIA</sequence>
<feature type="transmembrane region" description="Helical" evidence="1">
    <location>
        <begin position="190"/>
        <end position="211"/>
    </location>
</feature>
<feature type="transmembrane region" description="Helical" evidence="1">
    <location>
        <begin position="120"/>
        <end position="140"/>
    </location>
</feature>
<dbReference type="EMBL" id="FOIF01000075">
    <property type="protein sequence ID" value="SET19206.1"/>
    <property type="molecule type" value="Genomic_DNA"/>
</dbReference>
<keyword evidence="3" id="KW-1185">Reference proteome</keyword>
<protein>
    <submittedName>
        <fullName evidence="2">Uncharacterized protein</fullName>
    </submittedName>
</protein>
<keyword evidence="1" id="KW-0472">Membrane</keyword>
<gene>
    <name evidence="2" type="ORF">SAMN03080614_10759</name>
</gene>
<evidence type="ECO:0000313" key="3">
    <source>
        <dbReference type="Proteomes" id="UP000243819"/>
    </source>
</evidence>
<feature type="transmembrane region" description="Helical" evidence="1">
    <location>
        <begin position="146"/>
        <end position="170"/>
    </location>
</feature>